<evidence type="ECO:0000313" key="2">
    <source>
        <dbReference type="EMBL" id="MBB5353928.1"/>
    </source>
</evidence>
<dbReference type="EMBL" id="JACHFD010000046">
    <property type="protein sequence ID" value="MBB5353928.1"/>
    <property type="molecule type" value="Genomic_DNA"/>
</dbReference>
<dbReference type="InterPro" id="IPR013320">
    <property type="entry name" value="ConA-like_dom_sf"/>
</dbReference>
<dbReference type="InterPro" id="IPR012373">
    <property type="entry name" value="Ferrdict_sens_TM"/>
</dbReference>
<dbReference type="Gene3D" id="2.60.120.200">
    <property type="match status" value="1"/>
</dbReference>
<dbReference type="PANTHER" id="PTHR30273:SF2">
    <property type="entry name" value="PROTEIN FECR"/>
    <property type="match status" value="1"/>
</dbReference>
<keyword evidence="3" id="KW-1185">Reference proteome</keyword>
<sequence>MTRRRFEMLVQAELDGTCSEAELRELEAELLTSAERRRLFRESHLLQEMLELESTGGPMAKRPQVIPIDRILREQSRKELRVAVVAAVAVLALVAVLLQVIHLRSQPAMLTVTAAPGSRYAITGADGAPRQGSTFLPGSTIDLAEGTLLLELGNGVRGILQAPSVVDFESLSRLRMVEGRGRFQVPYDARGFTVRGGSWEAVDLGTDFGVLDQPEKEPQVHVFQGRVQVRALTGVRESTVVEGGGARRITPAGRLAETDAEPGWFYESLPKDLPYVHLDFEPDGDGRLHAQGTASVAASMAVKAVRKGPAWVPGPWGTAARFEGRATPVRTDWAGIEGVAPRTLAAWIRLNEKAPWQQFQSIVGWGDPTVGLAGKCELLVLQPNEAHAAVVRLSLDQYLFTGSTDLADGRWHHVAASFRPHGDDPDRVIVHLYVDGREEPLDRSLSALNPRRVRGPRTRVRGEKSMPLVVGYTDRPSRTRGFRGEIDEVFVFEAALPLERIQQLRGVPPEETK</sequence>
<dbReference type="PANTHER" id="PTHR30273">
    <property type="entry name" value="PERIPLASMIC SIGNAL SENSOR AND SIGMA FACTOR ACTIVATOR FECR-RELATED"/>
    <property type="match status" value="1"/>
</dbReference>
<dbReference type="Proteomes" id="UP000557717">
    <property type="component" value="Unassembled WGS sequence"/>
</dbReference>
<evidence type="ECO:0000313" key="3">
    <source>
        <dbReference type="Proteomes" id="UP000557717"/>
    </source>
</evidence>
<dbReference type="Gene3D" id="2.60.120.1440">
    <property type="match status" value="1"/>
</dbReference>
<gene>
    <name evidence="2" type="ORF">HNR46_004193</name>
</gene>
<keyword evidence="1" id="KW-1133">Transmembrane helix</keyword>
<keyword evidence="1" id="KW-0472">Membrane</keyword>
<feature type="transmembrane region" description="Helical" evidence="1">
    <location>
        <begin position="80"/>
        <end position="101"/>
    </location>
</feature>
<dbReference type="GO" id="GO:0016989">
    <property type="term" value="F:sigma factor antagonist activity"/>
    <property type="evidence" value="ECO:0007669"/>
    <property type="project" value="TreeGrafter"/>
</dbReference>
<protein>
    <submittedName>
        <fullName evidence="2">Ferric-dicitrate binding protein FerR (Iron transport regulator)</fullName>
    </submittedName>
</protein>
<comment type="caution">
    <text evidence="2">The sequence shown here is derived from an EMBL/GenBank/DDBJ whole genome shotgun (WGS) entry which is preliminary data.</text>
</comment>
<organism evidence="2 3">
    <name type="scientific">Haloferula luteola</name>
    <dbReference type="NCBI Taxonomy" id="595692"/>
    <lineage>
        <taxon>Bacteria</taxon>
        <taxon>Pseudomonadati</taxon>
        <taxon>Verrucomicrobiota</taxon>
        <taxon>Verrucomicrobiia</taxon>
        <taxon>Verrucomicrobiales</taxon>
        <taxon>Verrucomicrobiaceae</taxon>
        <taxon>Haloferula</taxon>
    </lineage>
</organism>
<dbReference type="AlphaFoldDB" id="A0A840VH59"/>
<dbReference type="RefSeq" id="WP_184022431.1">
    <property type="nucleotide sequence ID" value="NZ_JACHFD010000046.1"/>
</dbReference>
<dbReference type="SUPFAM" id="SSF49899">
    <property type="entry name" value="Concanavalin A-like lectins/glucanases"/>
    <property type="match status" value="1"/>
</dbReference>
<evidence type="ECO:0000256" key="1">
    <source>
        <dbReference type="SAM" id="Phobius"/>
    </source>
</evidence>
<reference evidence="2 3" key="1">
    <citation type="submission" date="2020-08" db="EMBL/GenBank/DDBJ databases">
        <title>Genomic Encyclopedia of Type Strains, Phase IV (KMG-IV): sequencing the most valuable type-strain genomes for metagenomic binning, comparative biology and taxonomic classification.</title>
        <authorList>
            <person name="Goeker M."/>
        </authorList>
    </citation>
    <scope>NUCLEOTIDE SEQUENCE [LARGE SCALE GENOMIC DNA]</scope>
    <source>
        <strain evidence="2 3">YC6886</strain>
    </source>
</reference>
<proteinExistence type="predicted"/>
<accession>A0A840VH59</accession>
<keyword evidence="1" id="KW-0812">Transmembrane</keyword>
<dbReference type="Pfam" id="PF13385">
    <property type="entry name" value="Laminin_G_3"/>
    <property type="match status" value="1"/>
</dbReference>
<name>A0A840VH59_9BACT</name>